<dbReference type="SUPFAM" id="SSF103473">
    <property type="entry name" value="MFS general substrate transporter"/>
    <property type="match status" value="1"/>
</dbReference>
<reference evidence="3 4" key="1">
    <citation type="submission" date="2024-09" db="EMBL/GenBank/DDBJ databases">
        <authorList>
            <person name="Sun Q."/>
            <person name="Mori K."/>
        </authorList>
    </citation>
    <scope>NUCLEOTIDE SEQUENCE [LARGE SCALE GENOMIC DNA]</scope>
    <source>
        <strain evidence="3 4">TBRC 1432</strain>
    </source>
</reference>
<dbReference type="RefSeq" id="WP_273935152.1">
    <property type="nucleotide sequence ID" value="NZ_CP097263.1"/>
</dbReference>
<feature type="transmembrane region" description="Helical" evidence="2">
    <location>
        <begin position="335"/>
        <end position="354"/>
    </location>
</feature>
<feature type="transmembrane region" description="Helical" evidence="2">
    <location>
        <begin position="80"/>
        <end position="100"/>
    </location>
</feature>
<keyword evidence="2" id="KW-0472">Membrane</keyword>
<feature type="transmembrane region" description="Helical" evidence="2">
    <location>
        <begin position="400"/>
        <end position="419"/>
    </location>
</feature>
<gene>
    <name evidence="3" type="ORF">ACFFH7_26255</name>
</gene>
<dbReference type="PANTHER" id="PTHR23523">
    <property type="match status" value="1"/>
</dbReference>
<dbReference type="EMBL" id="JBHLUD010000009">
    <property type="protein sequence ID" value="MFC0545035.1"/>
    <property type="molecule type" value="Genomic_DNA"/>
</dbReference>
<accession>A0ABV6MXJ6</accession>
<keyword evidence="2" id="KW-1133">Transmembrane helix</keyword>
<dbReference type="Gene3D" id="1.20.1250.20">
    <property type="entry name" value="MFS general substrate transporter like domains"/>
    <property type="match status" value="2"/>
</dbReference>
<feature type="transmembrane region" description="Helical" evidence="2">
    <location>
        <begin position="200"/>
        <end position="218"/>
    </location>
</feature>
<comment type="caution">
    <text evidence="3">The sequence shown here is derived from an EMBL/GenBank/DDBJ whole genome shotgun (WGS) entry which is preliminary data.</text>
</comment>
<feature type="transmembrane region" description="Helical" evidence="2">
    <location>
        <begin position="166"/>
        <end position="188"/>
    </location>
</feature>
<dbReference type="InterPro" id="IPR036259">
    <property type="entry name" value="MFS_trans_sf"/>
</dbReference>
<organism evidence="3 4">
    <name type="scientific">Kutzneria chonburiensis</name>
    <dbReference type="NCBI Taxonomy" id="1483604"/>
    <lineage>
        <taxon>Bacteria</taxon>
        <taxon>Bacillati</taxon>
        <taxon>Actinomycetota</taxon>
        <taxon>Actinomycetes</taxon>
        <taxon>Pseudonocardiales</taxon>
        <taxon>Pseudonocardiaceae</taxon>
        <taxon>Kutzneria</taxon>
    </lineage>
</organism>
<dbReference type="Proteomes" id="UP001589810">
    <property type="component" value="Unassembled WGS sequence"/>
</dbReference>
<dbReference type="Pfam" id="PF07690">
    <property type="entry name" value="MFS_1"/>
    <property type="match status" value="1"/>
</dbReference>
<dbReference type="InterPro" id="IPR011701">
    <property type="entry name" value="MFS"/>
</dbReference>
<feature type="region of interest" description="Disordered" evidence="1">
    <location>
        <begin position="1"/>
        <end position="22"/>
    </location>
</feature>
<evidence type="ECO:0000256" key="2">
    <source>
        <dbReference type="SAM" id="Phobius"/>
    </source>
</evidence>
<feature type="transmembrane region" description="Helical" evidence="2">
    <location>
        <begin position="310"/>
        <end position="329"/>
    </location>
</feature>
<feature type="transmembrane region" description="Helical" evidence="2">
    <location>
        <begin position="279"/>
        <end position="298"/>
    </location>
</feature>
<feature type="transmembrane region" description="Helical" evidence="2">
    <location>
        <begin position="39"/>
        <end position="60"/>
    </location>
</feature>
<evidence type="ECO:0000313" key="4">
    <source>
        <dbReference type="Proteomes" id="UP001589810"/>
    </source>
</evidence>
<dbReference type="PANTHER" id="PTHR23523:SF2">
    <property type="entry name" value="2-NITROIMIDAZOLE TRANSPORTER"/>
    <property type="match status" value="1"/>
</dbReference>
<feature type="transmembrane region" description="Helical" evidence="2">
    <location>
        <begin position="375"/>
        <end position="394"/>
    </location>
</feature>
<keyword evidence="2" id="KW-0812">Transmembrane</keyword>
<keyword evidence="4" id="KW-1185">Reference proteome</keyword>
<evidence type="ECO:0000256" key="1">
    <source>
        <dbReference type="SAM" id="MobiDB-lite"/>
    </source>
</evidence>
<feature type="transmembrane region" description="Helical" evidence="2">
    <location>
        <begin position="112"/>
        <end position="130"/>
    </location>
</feature>
<dbReference type="InterPro" id="IPR052524">
    <property type="entry name" value="MFS_Cyanate_Porter"/>
</dbReference>
<protein>
    <submittedName>
        <fullName evidence="3">MFS transporter</fullName>
    </submittedName>
</protein>
<feature type="transmembrane region" description="Helical" evidence="2">
    <location>
        <begin position="239"/>
        <end position="267"/>
    </location>
</feature>
<sequence length="424" mass="43425">MATQQHVPDRTPSTEQSATRRNQTAHLLEPATKPDSRHAVLAGTTLLAVAVTLAAANLRISVTSLSSVLGDVQRGLTATSAWASAVTAAPSICFGLAALVSPWLARRIGGGPAIAAALAVLAIGLVVRVLAGSSLLLSGTFVACAGIAVCNVLVPVVVKESFPNRIGLITGVYSAAMAGGSAIAAAVTPPLETATGGWRPALAAWAIPAALALALWLIGARRDAEAVAVDRSAHGDRNLVRVPMAWVFTLLFSVQSVFAYVIMGWLPEILRDAGIGRDAAGVLLGITMVVAVPLNLVIPHLAAKLKAQSAVMVGLTVAPVIGVLGLMFAPAAVPLLWALLLGAGMTIFPVVLLMMGLRTRTSAETTQLSGMSQGFGYLIAAGGPFAAGLVRGLLGSWTVPLILVLGILAAQAILGWLIGRPRYI</sequence>
<name>A0ABV6MXJ6_9PSEU</name>
<proteinExistence type="predicted"/>
<evidence type="ECO:0000313" key="3">
    <source>
        <dbReference type="EMBL" id="MFC0545035.1"/>
    </source>
</evidence>
<feature type="transmembrane region" description="Helical" evidence="2">
    <location>
        <begin position="136"/>
        <end position="154"/>
    </location>
</feature>